<dbReference type="HOGENOM" id="CLU_031135_0_0_1"/>
<sequence>MTISQDLPRAGAFISSAQRMHPLKQENASHEDIHSHMELAPGPSASWLSVAVTWLRQMTIFKALLIVYYLNVVAWGGMIFLLMCNAAPAMCHPTCDDINSPRKKWIEIDSQILNALFCIPAFWLTPRRCIEVWKALQYTTRQDTTALRQLAAAYREWFRLPGSESLPAHIGPFQVEAWLHQASSLDIVPYPVRSVPEPPPSGRRATPTRLWKLQAVVGLNLLITIFQVILSMFMWCYNRHNRPGWSVGLFLCLAFVLSIGAGVVQFLERKGVQRVEGKPDPEALRIEDEELELVDRQKFLNSSQVEASR</sequence>
<gene>
    <name evidence="1" type="ORF">FOZG_18517</name>
</gene>
<protein>
    <submittedName>
        <fullName evidence="1">Uncharacterized protein</fullName>
    </submittedName>
</protein>
<dbReference type="PANTHER" id="PTHR35872:SF1">
    <property type="entry name" value="ALPHA-L-RHAMNOSIDASE C"/>
    <property type="match status" value="1"/>
</dbReference>
<dbReference type="PANTHER" id="PTHR35872">
    <property type="entry name" value="INTEGRAL MEMBRANE PROTEIN (AFU_ORTHOLOGUE AFUA_5G07110)"/>
    <property type="match status" value="1"/>
</dbReference>
<reference evidence="1" key="2">
    <citation type="submission" date="2014-02" db="EMBL/GenBank/DDBJ databases">
        <title>Annotation of the Genome Sequence of Fusarium oxysporum Fo47.</title>
        <authorList>
            <consortium name="The Broad Institute Genomics Platform"/>
            <person name="Ma L.-J."/>
            <person name="Corby-Kistler H."/>
            <person name="Broz K."/>
            <person name="Gale L.R."/>
            <person name="Jonkers W."/>
            <person name="O'Donnell K."/>
            <person name="Ploetz R."/>
            <person name="Steinberg C."/>
            <person name="Schwartz D.C."/>
            <person name="VanEtten H."/>
            <person name="Zhou S."/>
            <person name="Young S.K."/>
            <person name="Zeng Q."/>
            <person name="Gargeya S."/>
            <person name="Fitzgerald M."/>
            <person name="Abouelleil A."/>
            <person name="Alvarado L."/>
            <person name="Chapman S.B."/>
            <person name="Gainer-Dewar J."/>
            <person name="Goldberg J."/>
            <person name="Griggs A."/>
            <person name="Gujja S."/>
            <person name="Hansen M."/>
            <person name="Howarth C."/>
            <person name="Imamovic A."/>
            <person name="Ireland A."/>
            <person name="Larimer J."/>
            <person name="McCowan C."/>
            <person name="Murphy C."/>
            <person name="Pearson M."/>
            <person name="Poon T.W."/>
            <person name="Priest M."/>
            <person name="Roberts A."/>
            <person name="Saif S."/>
            <person name="Shea T."/>
            <person name="Sykes S."/>
            <person name="Wortman J."/>
            <person name="Nusbaum C."/>
            <person name="Birren B."/>
        </authorList>
    </citation>
    <scope>NUCLEOTIDE SEQUENCE</scope>
    <source>
        <strain evidence="1">Fo47</strain>
    </source>
</reference>
<organism evidence="1">
    <name type="scientific">Fusarium oxysporum Fo47</name>
    <dbReference type="NCBI Taxonomy" id="660027"/>
    <lineage>
        <taxon>Eukaryota</taxon>
        <taxon>Fungi</taxon>
        <taxon>Dikarya</taxon>
        <taxon>Ascomycota</taxon>
        <taxon>Pezizomycotina</taxon>
        <taxon>Sordariomycetes</taxon>
        <taxon>Hypocreomycetidae</taxon>
        <taxon>Hypocreales</taxon>
        <taxon>Nectriaceae</taxon>
        <taxon>Fusarium</taxon>
        <taxon>Fusarium oxysporum species complex</taxon>
    </lineage>
</organism>
<dbReference type="InterPro" id="IPR021369">
    <property type="entry name" value="DUF2985"/>
</dbReference>
<dbReference type="Proteomes" id="UP000030766">
    <property type="component" value="Unassembled WGS sequence"/>
</dbReference>
<dbReference type="Pfam" id="PF11204">
    <property type="entry name" value="DUF2985"/>
    <property type="match status" value="1"/>
</dbReference>
<name>W9J7G6_FUSOX</name>
<dbReference type="AlphaFoldDB" id="W9J7G6"/>
<dbReference type="EMBL" id="KI981483">
    <property type="protein sequence ID" value="EWZ27766.1"/>
    <property type="molecule type" value="Genomic_DNA"/>
</dbReference>
<accession>W9J7G6</accession>
<reference evidence="1" key="1">
    <citation type="submission" date="2011-06" db="EMBL/GenBank/DDBJ databases">
        <title>The Genome Sequence of Fusarium oxysporum Fo47.</title>
        <authorList>
            <consortium name="The Broad Institute Genome Sequencing Platform"/>
            <person name="Ma L.-J."/>
            <person name="Gale L.R."/>
            <person name="Schwartz D.C."/>
            <person name="Zhou S."/>
            <person name="Corby-Kistler H."/>
            <person name="Young S.K."/>
            <person name="Zeng Q."/>
            <person name="Gargeya S."/>
            <person name="Fitzgerald M."/>
            <person name="Haas B."/>
            <person name="Abouelleil A."/>
            <person name="Alvarado L."/>
            <person name="Arachchi H.M."/>
            <person name="Berlin A."/>
            <person name="Brown A."/>
            <person name="Chapman S.B."/>
            <person name="Chen Z."/>
            <person name="Dunbar C."/>
            <person name="Freedman E."/>
            <person name="Gearin G."/>
            <person name="Gellesch M."/>
            <person name="Goldberg J."/>
            <person name="Griggs A."/>
            <person name="Gujja S."/>
            <person name="Heiman D."/>
            <person name="Howarth C."/>
            <person name="Larson L."/>
            <person name="Lui A."/>
            <person name="MacDonald P.J.P."/>
            <person name="Mehta T."/>
            <person name="Montmayeur A."/>
            <person name="Murphy C."/>
            <person name="Neiman D."/>
            <person name="Pearson M."/>
            <person name="Priest M."/>
            <person name="Roberts A."/>
            <person name="Saif S."/>
            <person name="Shea T."/>
            <person name="Shenoy N."/>
            <person name="Sisk P."/>
            <person name="Stolte C."/>
            <person name="Sykes S."/>
            <person name="Wortman J."/>
            <person name="Nusbaum C."/>
            <person name="Birren B."/>
        </authorList>
    </citation>
    <scope>NUCLEOTIDE SEQUENCE [LARGE SCALE GENOMIC DNA]</scope>
    <source>
        <strain evidence="1">Fo47</strain>
    </source>
</reference>
<dbReference type="VEuPathDB" id="FungiDB:FOZG_18517"/>
<evidence type="ECO:0000313" key="1">
    <source>
        <dbReference type="EMBL" id="EWZ27766.1"/>
    </source>
</evidence>
<proteinExistence type="predicted"/>